<evidence type="ECO:0000256" key="1">
    <source>
        <dbReference type="SAM" id="MobiDB-lite"/>
    </source>
</evidence>
<dbReference type="EMBL" id="CAJVRL010000049">
    <property type="protein sequence ID" value="CAG8953317.1"/>
    <property type="molecule type" value="Genomic_DNA"/>
</dbReference>
<accession>A0A9N9PTB2</accession>
<evidence type="ECO:0000313" key="3">
    <source>
        <dbReference type="Proteomes" id="UP000696280"/>
    </source>
</evidence>
<comment type="caution">
    <text evidence="2">The sequence shown here is derived from an EMBL/GenBank/DDBJ whole genome shotgun (WGS) entry which is preliminary data.</text>
</comment>
<feature type="compositionally biased region" description="Basic and acidic residues" evidence="1">
    <location>
        <begin position="235"/>
        <end position="247"/>
    </location>
</feature>
<organism evidence="2 3">
    <name type="scientific">Hymenoscyphus fraxineus</name>
    <dbReference type="NCBI Taxonomy" id="746836"/>
    <lineage>
        <taxon>Eukaryota</taxon>
        <taxon>Fungi</taxon>
        <taxon>Dikarya</taxon>
        <taxon>Ascomycota</taxon>
        <taxon>Pezizomycotina</taxon>
        <taxon>Leotiomycetes</taxon>
        <taxon>Helotiales</taxon>
        <taxon>Helotiaceae</taxon>
        <taxon>Hymenoscyphus</taxon>
    </lineage>
</organism>
<proteinExistence type="predicted"/>
<dbReference type="AlphaFoldDB" id="A0A9N9PTB2"/>
<dbReference type="OrthoDB" id="4630416at2759"/>
<reference evidence="2" key="1">
    <citation type="submission" date="2021-07" db="EMBL/GenBank/DDBJ databases">
        <authorList>
            <person name="Durling M."/>
        </authorList>
    </citation>
    <scope>NUCLEOTIDE SEQUENCE</scope>
</reference>
<keyword evidence="3" id="KW-1185">Reference proteome</keyword>
<sequence length="368" mass="42014">MTANIRALETKMVKTYWEKKQKAAVEAEKERARTFNAQWLVMSYEEKAKINGGRMISESFPSSEKKSKPIIFRFKTYHTEVAGLALEADLAYKSSRKSETYDSIAIITRSTSDINKSKEWLAVKKSFQKAQAERLRNLAGNGKEWDVTGKYRICCPTIESSWNVDTSSFTLEIFAVKNQLCAKFDFDIIAGVFRFEKQPEKGIKEKSASSKPQTGNMSRKRMYESDSDEDGYGGMEERYGDSDYDKERDDEEVQDGYEDEFQLGAISQPSEKYRNWTFRWRGEESGDGEISWEPIQAGTDSQSYKFKFCEPRGTKIEGTIGGGFLGDECTLTGEKISAGTGGKINPSFEWFKRSKWARENTGGRRGRW</sequence>
<dbReference type="Proteomes" id="UP000696280">
    <property type="component" value="Unassembled WGS sequence"/>
</dbReference>
<gene>
    <name evidence="2" type="ORF">HYFRA_00003525</name>
</gene>
<name>A0A9N9PTB2_9HELO</name>
<evidence type="ECO:0000313" key="2">
    <source>
        <dbReference type="EMBL" id="CAG8953317.1"/>
    </source>
</evidence>
<protein>
    <submittedName>
        <fullName evidence="2">Uncharacterized protein</fullName>
    </submittedName>
</protein>
<feature type="region of interest" description="Disordered" evidence="1">
    <location>
        <begin position="201"/>
        <end position="250"/>
    </location>
</feature>